<protein>
    <recommendedName>
        <fullName evidence="1">DUF8040 domain-containing protein</fullName>
    </recommendedName>
</protein>
<reference evidence="2" key="1">
    <citation type="journal article" date="2022" name="Plant J.">
        <title>Strategies of tolerance reflected in two North American maple genomes.</title>
        <authorList>
            <person name="McEvoy S.L."/>
            <person name="Sezen U.U."/>
            <person name="Trouern-Trend A."/>
            <person name="McMahon S.M."/>
            <person name="Schaberg P.G."/>
            <person name="Yang J."/>
            <person name="Wegrzyn J.L."/>
            <person name="Swenson N.G."/>
        </authorList>
    </citation>
    <scope>NUCLEOTIDE SEQUENCE</scope>
    <source>
        <strain evidence="2">NS2018</strain>
    </source>
</reference>
<reference evidence="2" key="2">
    <citation type="submission" date="2023-06" db="EMBL/GenBank/DDBJ databases">
        <authorList>
            <person name="Swenson N.G."/>
            <person name="Wegrzyn J.L."/>
            <person name="Mcevoy S.L."/>
        </authorList>
    </citation>
    <scope>NUCLEOTIDE SEQUENCE</scope>
    <source>
        <strain evidence="2">NS2018</strain>
        <tissue evidence="2">Leaf</tissue>
    </source>
</reference>
<organism evidence="2 3">
    <name type="scientific">Acer saccharum</name>
    <name type="common">Sugar maple</name>
    <dbReference type="NCBI Taxonomy" id="4024"/>
    <lineage>
        <taxon>Eukaryota</taxon>
        <taxon>Viridiplantae</taxon>
        <taxon>Streptophyta</taxon>
        <taxon>Embryophyta</taxon>
        <taxon>Tracheophyta</taxon>
        <taxon>Spermatophyta</taxon>
        <taxon>Magnoliopsida</taxon>
        <taxon>eudicotyledons</taxon>
        <taxon>Gunneridae</taxon>
        <taxon>Pentapetalae</taxon>
        <taxon>rosids</taxon>
        <taxon>malvids</taxon>
        <taxon>Sapindales</taxon>
        <taxon>Sapindaceae</taxon>
        <taxon>Hippocastanoideae</taxon>
        <taxon>Acereae</taxon>
        <taxon>Acer</taxon>
    </lineage>
</organism>
<evidence type="ECO:0000259" key="1">
    <source>
        <dbReference type="Pfam" id="PF26138"/>
    </source>
</evidence>
<dbReference type="InterPro" id="IPR058353">
    <property type="entry name" value="DUF8040"/>
</dbReference>
<gene>
    <name evidence="2" type="ORF">LWI29_019629</name>
</gene>
<accession>A0AA39TFS3</accession>
<evidence type="ECO:0000313" key="3">
    <source>
        <dbReference type="Proteomes" id="UP001168877"/>
    </source>
</evidence>
<dbReference type="EMBL" id="JAUESC010000002">
    <property type="protein sequence ID" value="KAK0604805.1"/>
    <property type="molecule type" value="Genomic_DNA"/>
</dbReference>
<keyword evidence="3" id="KW-1185">Reference proteome</keyword>
<dbReference type="Pfam" id="PF26138">
    <property type="entry name" value="DUF8040"/>
    <property type="match status" value="1"/>
</dbReference>
<sequence length="148" mass="16450">MFLFIVAHSVTSRIVAERFQHSTETVHRQFKRVLKAICGLAPHIIRPSTQGETPPEIRENPKYYPYFQISSIANPFLPPSPANLVLLMVKKPSRFVNPDGGGCNDDSCDLPLMVSDLDNGHLGFVLQCLLKLLVWVVTNHSPAVTNGD</sequence>
<proteinExistence type="predicted"/>
<feature type="domain" description="DUF8040" evidence="1">
    <location>
        <begin position="1"/>
        <end position="38"/>
    </location>
</feature>
<name>A0AA39TFS3_ACESA</name>
<evidence type="ECO:0000313" key="2">
    <source>
        <dbReference type="EMBL" id="KAK0604805.1"/>
    </source>
</evidence>
<dbReference type="AlphaFoldDB" id="A0AA39TFS3"/>
<comment type="caution">
    <text evidence="2">The sequence shown here is derived from an EMBL/GenBank/DDBJ whole genome shotgun (WGS) entry which is preliminary data.</text>
</comment>
<dbReference type="Proteomes" id="UP001168877">
    <property type="component" value="Unassembled WGS sequence"/>
</dbReference>